<dbReference type="InterPro" id="IPR023837">
    <property type="entry name" value="EccCb-like_Actinobacteria"/>
</dbReference>
<dbReference type="RefSeq" id="WP_344617504.1">
    <property type="nucleotide sequence ID" value="NZ_BAAARV010000075.1"/>
</dbReference>
<keyword evidence="3 11" id="KW-0812">Transmembrane</keyword>
<feature type="binding site" evidence="9">
    <location>
        <begin position="492"/>
        <end position="499"/>
    </location>
    <ligand>
        <name>ATP</name>
        <dbReference type="ChEBI" id="CHEBI:30616"/>
    </ligand>
</feature>
<protein>
    <submittedName>
        <fullName evidence="13">Type VII secretion protein EccC</fullName>
    </submittedName>
</protein>
<dbReference type="EMBL" id="BAAARV010000075">
    <property type="protein sequence ID" value="GAA2373639.1"/>
    <property type="molecule type" value="Genomic_DNA"/>
</dbReference>
<dbReference type="InterPro" id="IPR002543">
    <property type="entry name" value="FtsK_dom"/>
</dbReference>
<dbReference type="SUPFAM" id="SSF52540">
    <property type="entry name" value="P-loop containing nucleoside triphosphate hydrolases"/>
    <property type="match status" value="3"/>
</dbReference>
<dbReference type="InterPro" id="IPR027417">
    <property type="entry name" value="P-loop_NTPase"/>
</dbReference>
<feature type="region of interest" description="Disordered" evidence="10">
    <location>
        <begin position="738"/>
        <end position="759"/>
    </location>
</feature>
<feature type="domain" description="FtsK" evidence="12">
    <location>
        <begin position="832"/>
        <end position="1024"/>
    </location>
</feature>
<feature type="domain" description="FtsK" evidence="12">
    <location>
        <begin position="469"/>
        <end position="675"/>
    </location>
</feature>
<sequence length="1350" mass="145372">MSRLAFHRPARFLPPPLSDEKVVLPTPPEARSGTGASTWVSMVLPLISSMAMVGYMISFGRPLLVVIGIVFVLVSIGTTVTMQVQTRSANRKAGKRQRARYSNHLAAVRSQARAVATVQRMHVALVHPEPERLWGIVTGYHRVWERRQSDPDFLRIRLGVGQAHLSTPMQIGTRLDPMAEYDWDSLQAAQKLVDRMGRVEGQPSVVDVGASGVISVLGPRPAADGVVRALLCQVAVLHAPEDVAIAVEASVGDWGSAKWLPHTIEPDAPSEAGVVPLVAAGPEDLADYLERELERRQEQAAARRGQIGFDRGSAPVQRRLIVLFTGFDPVSEWGRSALLRALLEAAGPQLGITLIFLAEREVDEPSRVDLRIQLTDTNELEVTGTPALVAATAQSVVPDVVSPATAELIARRLAPLRLSDERDQVLSRIVSLTEMLLGGDPATADITGRWANATGERLLRVPIGSDGDGEPVVLDIKESAQGGSGPHGLIVGATGSGKSELLRTLVTGLAVTHSPETISFVLVDFKGGAAFAPLTDLPHVAGLITNLSDDVAMIDRVQAALQGEQQRRQQLLRQAGNLDSIREYQQRQAAGRPGPDGRPLEPLPYLVIIVDEFGELLSGRPEFTDLFVQIGRVGRSLGMHLLLATQRLEEGRLRGLDSHLSYRICLRTFSAQESRTVIGTPDAYRLPPVPGSAYLKVDESVYQRFRVAHVSGPYLSAQQRAQERAVRSAIVPFGIRERPAAEATPAPDRAPAAAEHRPGPTELGVVVDRLKQVGRPAHQVWLPPLPAAIAMDNLIGAPGLLPGRGYGARIWAQPGTLKVPIGVIDLPLQQEQQPLVMDFGGPHGHLAVVGAPQTGRSTALRTIMLAGMLTLTPEEAQFYAIDFGGGTLHQYQSAPHVGSVAGRGDQQLVRRTLAEIRGLIVAREKLFRKLSVDSIADFRARRAAGRLPDGLRTADVFLLIDNWGAVRSELEDAEPLVADIAARGLGVGVHLVLSASRWLEIRPALRDSIGTRVELRLNDPAESEVNRRLAARIATAVPGRGIAQPGVHFQLLLPRLDGRETAEGIGEAQEDALAKISAGWTGAPAPAVRMLPARLTVAQLRELPVRTTGVPVGLAEADLAPVTVDLSGETRHFMVLGDSRSGKTSFLRTWIAGLVDRHSALDIRIVLVDYRRSLLDAVPADHLGAYAMDGRAAEAYVQQVCDKLRERLPPSTVTVAELQARSWWEGPEIYVVLDDYDLVGTGHGSPLAPLAEFVPHAREVGLHIVLARRVTGMSRASMADVLMTRIRELGCDGLVLDGDPREGPLLGDERAAPRPPGRGVLVRRSAPNALVQIALSQDADESAASALAPS</sequence>
<evidence type="ECO:0000256" key="9">
    <source>
        <dbReference type="PROSITE-ProRule" id="PRU00289"/>
    </source>
</evidence>
<dbReference type="SMART" id="SM00382">
    <property type="entry name" value="AAA"/>
    <property type="match status" value="3"/>
</dbReference>
<gene>
    <name evidence="13" type="ORF">GCM10010170_076330</name>
</gene>
<evidence type="ECO:0000256" key="11">
    <source>
        <dbReference type="SAM" id="Phobius"/>
    </source>
</evidence>
<dbReference type="InterPro" id="IPR050206">
    <property type="entry name" value="FtsK/SpoIIIE/SftA"/>
</dbReference>
<evidence type="ECO:0000256" key="10">
    <source>
        <dbReference type="SAM" id="MobiDB-lite"/>
    </source>
</evidence>
<comment type="caution">
    <text evidence="13">The sequence shown here is derived from an EMBL/GenBank/DDBJ whole genome shotgun (WGS) entry which is preliminary data.</text>
</comment>
<keyword evidence="14" id="KW-1185">Reference proteome</keyword>
<evidence type="ECO:0000313" key="13">
    <source>
        <dbReference type="EMBL" id="GAA2373639.1"/>
    </source>
</evidence>
<evidence type="ECO:0000256" key="4">
    <source>
        <dbReference type="ARBA" id="ARBA00022737"/>
    </source>
</evidence>
<dbReference type="PANTHER" id="PTHR22683:SF1">
    <property type="entry name" value="TYPE VII SECRETION SYSTEM PROTEIN ESSC"/>
    <property type="match status" value="1"/>
</dbReference>
<evidence type="ECO:0000256" key="3">
    <source>
        <dbReference type="ARBA" id="ARBA00022692"/>
    </source>
</evidence>
<keyword evidence="2" id="KW-1003">Cell membrane</keyword>
<dbReference type="NCBIfam" id="TIGR03925">
    <property type="entry name" value="T7SS_EccC_b"/>
    <property type="match status" value="1"/>
</dbReference>
<feature type="transmembrane region" description="Helical" evidence="11">
    <location>
        <begin position="63"/>
        <end position="82"/>
    </location>
</feature>
<dbReference type="PROSITE" id="PS50901">
    <property type="entry name" value="FTSK"/>
    <property type="match status" value="3"/>
</dbReference>
<keyword evidence="8 11" id="KW-0472">Membrane</keyword>
<name>A0ABN3HB47_9ACTN</name>
<dbReference type="Gene3D" id="3.40.50.300">
    <property type="entry name" value="P-loop containing nucleotide triphosphate hydrolases"/>
    <property type="match status" value="4"/>
</dbReference>
<evidence type="ECO:0000256" key="2">
    <source>
        <dbReference type="ARBA" id="ARBA00022475"/>
    </source>
</evidence>
<keyword evidence="7 11" id="KW-1133">Transmembrane helix</keyword>
<keyword evidence="5 9" id="KW-0547">Nucleotide-binding</keyword>
<comment type="subcellular location">
    <subcellularLocation>
        <location evidence="1">Cell membrane</location>
        <topology evidence="1">Multi-pass membrane protein</topology>
    </subcellularLocation>
</comment>
<feature type="region of interest" description="Disordered" evidence="10">
    <location>
        <begin position="1300"/>
        <end position="1319"/>
    </location>
</feature>
<feature type="binding site" evidence="9">
    <location>
        <begin position="850"/>
        <end position="857"/>
    </location>
    <ligand>
        <name>ATP</name>
        <dbReference type="ChEBI" id="CHEBI:30616"/>
    </ligand>
</feature>
<feature type="compositionally biased region" description="Low complexity" evidence="10">
    <location>
        <begin position="741"/>
        <end position="753"/>
    </location>
</feature>
<feature type="transmembrane region" description="Helical" evidence="11">
    <location>
        <begin position="36"/>
        <end position="56"/>
    </location>
</feature>
<dbReference type="PANTHER" id="PTHR22683">
    <property type="entry name" value="SPORULATION PROTEIN RELATED"/>
    <property type="match status" value="1"/>
</dbReference>
<dbReference type="InterPro" id="IPR003593">
    <property type="entry name" value="AAA+_ATPase"/>
</dbReference>
<feature type="binding site" evidence="9">
    <location>
        <begin position="1137"/>
        <end position="1144"/>
    </location>
    <ligand>
        <name>ATP</name>
        <dbReference type="ChEBI" id="CHEBI:30616"/>
    </ligand>
</feature>
<evidence type="ECO:0000256" key="1">
    <source>
        <dbReference type="ARBA" id="ARBA00004651"/>
    </source>
</evidence>
<dbReference type="Pfam" id="PF01580">
    <property type="entry name" value="FtsK_SpoIIIE"/>
    <property type="match status" value="3"/>
</dbReference>
<evidence type="ECO:0000256" key="6">
    <source>
        <dbReference type="ARBA" id="ARBA00022840"/>
    </source>
</evidence>
<dbReference type="Proteomes" id="UP001501444">
    <property type="component" value="Unassembled WGS sequence"/>
</dbReference>
<feature type="compositionally biased region" description="Basic and acidic residues" evidence="10">
    <location>
        <begin position="1300"/>
        <end position="1312"/>
    </location>
</feature>
<keyword evidence="4" id="KW-0677">Repeat</keyword>
<dbReference type="NCBIfam" id="TIGR03924">
    <property type="entry name" value="T7SS_EccC_a"/>
    <property type="match status" value="1"/>
</dbReference>
<feature type="domain" description="FtsK" evidence="12">
    <location>
        <begin position="1119"/>
        <end position="1301"/>
    </location>
</feature>
<keyword evidence="6 9" id="KW-0067">ATP-binding</keyword>
<evidence type="ECO:0000256" key="7">
    <source>
        <dbReference type="ARBA" id="ARBA00022989"/>
    </source>
</evidence>
<evidence type="ECO:0000256" key="8">
    <source>
        <dbReference type="ARBA" id="ARBA00023136"/>
    </source>
</evidence>
<evidence type="ECO:0000259" key="12">
    <source>
        <dbReference type="PROSITE" id="PS50901"/>
    </source>
</evidence>
<dbReference type="InterPro" id="IPR023836">
    <property type="entry name" value="EccCa-like_Actinobacteria"/>
</dbReference>
<reference evidence="13 14" key="1">
    <citation type="journal article" date="2019" name="Int. J. Syst. Evol. Microbiol.">
        <title>The Global Catalogue of Microorganisms (GCM) 10K type strain sequencing project: providing services to taxonomists for standard genome sequencing and annotation.</title>
        <authorList>
            <consortium name="The Broad Institute Genomics Platform"/>
            <consortium name="The Broad Institute Genome Sequencing Center for Infectious Disease"/>
            <person name="Wu L."/>
            <person name="Ma J."/>
        </authorList>
    </citation>
    <scope>NUCLEOTIDE SEQUENCE [LARGE SCALE GENOMIC DNA]</scope>
    <source>
        <strain evidence="13 14">JCM 3272</strain>
    </source>
</reference>
<accession>A0ABN3HB47</accession>
<proteinExistence type="predicted"/>
<organism evidence="13 14">
    <name type="scientific">Dactylosporangium salmoneum</name>
    <dbReference type="NCBI Taxonomy" id="53361"/>
    <lineage>
        <taxon>Bacteria</taxon>
        <taxon>Bacillati</taxon>
        <taxon>Actinomycetota</taxon>
        <taxon>Actinomycetes</taxon>
        <taxon>Micromonosporales</taxon>
        <taxon>Micromonosporaceae</taxon>
        <taxon>Dactylosporangium</taxon>
    </lineage>
</organism>
<evidence type="ECO:0000256" key="5">
    <source>
        <dbReference type="ARBA" id="ARBA00022741"/>
    </source>
</evidence>
<evidence type="ECO:0000313" key="14">
    <source>
        <dbReference type="Proteomes" id="UP001501444"/>
    </source>
</evidence>